<gene>
    <name evidence="2" type="ORF">GCM10007301_00220</name>
</gene>
<reference evidence="2" key="2">
    <citation type="submission" date="2020-09" db="EMBL/GenBank/DDBJ databases">
        <authorList>
            <person name="Sun Q."/>
            <person name="Sedlacek I."/>
        </authorList>
    </citation>
    <scope>NUCLEOTIDE SEQUENCE</scope>
    <source>
        <strain evidence="2">CCM 7897</strain>
    </source>
</reference>
<dbReference type="InterPro" id="IPR022998">
    <property type="entry name" value="ThiamineP_synth_TenI"/>
</dbReference>
<accession>A0A917BJZ3</accession>
<dbReference type="EMBL" id="BMCT01000001">
    <property type="protein sequence ID" value="GGF44625.1"/>
    <property type="molecule type" value="Genomic_DNA"/>
</dbReference>
<proteinExistence type="predicted"/>
<organism evidence="2 3">
    <name type="scientific">Azorhizobium oxalatiphilum</name>
    <dbReference type="NCBI Taxonomy" id="980631"/>
    <lineage>
        <taxon>Bacteria</taxon>
        <taxon>Pseudomonadati</taxon>
        <taxon>Pseudomonadota</taxon>
        <taxon>Alphaproteobacteria</taxon>
        <taxon>Hyphomicrobiales</taxon>
        <taxon>Xanthobacteraceae</taxon>
        <taxon>Azorhizobium</taxon>
    </lineage>
</organism>
<name>A0A917BJZ3_9HYPH</name>
<dbReference type="Proteomes" id="UP000606044">
    <property type="component" value="Unassembled WGS sequence"/>
</dbReference>
<dbReference type="Pfam" id="PF02581">
    <property type="entry name" value="TMP-TENI"/>
    <property type="match status" value="1"/>
</dbReference>
<dbReference type="GO" id="GO:0009228">
    <property type="term" value="P:thiamine biosynthetic process"/>
    <property type="evidence" value="ECO:0007669"/>
    <property type="project" value="UniProtKB-KW"/>
</dbReference>
<dbReference type="InterPro" id="IPR036206">
    <property type="entry name" value="ThiamineP_synth_sf"/>
</dbReference>
<sequence length="193" mass="19415">MLVLPPALSAETAQAWVKAGDVAAVIATLPAGGEVAAMDRLRTLCATVQEAGAAFLVEDRPDVASAVKADGVHVASANGFARAIAAIKPQGIVGAGMDSRHDTMEAGEAGADYVLFGDLDGSGELAAVTDLVSWWAEVFEVPCVGVATTLEDARELAAAGADFVALAALPSGTDGSALIAAVDRVLAETEPRS</sequence>
<feature type="domain" description="Thiamine phosphate synthase/TenI" evidence="1">
    <location>
        <begin position="10"/>
        <end position="166"/>
    </location>
</feature>
<comment type="caution">
    <text evidence="2">The sequence shown here is derived from an EMBL/GenBank/DDBJ whole genome shotgun (WGS) entry which is preliminary data.</text>
</comment>
<dbReference type="SUPFAM" id="SSF51391">
    <property type="entry name" value="Thiamin phosphate synthase"/>
    <property type="match status" value="1"/>
</dbReference>
<evidence type="ECO:0000259" key="1">
    <source>
        <dbReference type="Pfam" id="PF02581"/>
    </source>
</evidence>
<dbReference type="CDD" id="cd00564">
    <property type="entry name" value="TMP_TenI"/>
    <property type="match status" value="1"/>
</dbReference>
<evidence type="ECO:0000313" key="3">
    <source>
        <dbReference type="Proteomes" id="UP000606044"/>
    </source>
</evidence>
<protein>
    <recommendedName>
        <fullName evidence="1">Thiamine phosphate synthase/TenI domain-containing protein</fullName>
    </recommendedName>
</protein>
<dbReference type="Gene3D" id="3.20.20.70">
    <property type="entry name" value="Aldolase class I"/>
    <property type="match status" value="1"/>
</dbReference>
<dbReference type="InterPro" id="IPR013785">
    <property type="entry name" value="Aldolase_TIM"/>
</dbReference>
<reference evidence="2" key="1">
    <citation type="journal article" date="2014" name="Int. J. Syst. Evol. Microbiol.">
        <title>Complete genome sequence of Corynebacterium casei LMG S-19264T (=DSM 44701T), isolated from a smear-ripened cheese.</title>
        <authorList>
            <consortium name="US DOE Joint Genome Institute (JGI-PGF)"/>
            <person name="Walter F."/>
            <person name="Albersmeier A."/>
            <person name="Kalinowski J."/>
            <person name="Ruckert C."/>
        </authorList>
    </citation>
    <scope>NUCLEOTIDE SEQUENCE</scope>
    <source>
        <strain evidence="2">CCM 7897</strain>
    </source>
</reference>
<keyword evidence="3" id="KW-1185">Reference proteome</keyword>
<dbReference type="AlphaFoldDB" id="A0A917BJZ3"/>
<evidence type="ECO:0000313" key="2">
    <source>
        <dbReference type="EMBL" id="GGF44625.1"/>
    </source>
</evidence>